<name>A0A0F9BS10_9ZZZZ</name>
<gene>
    <name evidence="2" type="ORF">LCGC14_2756030</name>
</gene>
<sequence>LINGLIDDEVITAYETDEEAEKRIAPYFKELKETMKEAEGEVEEIESFLENQGKTDAGTPVFSPEEDEASSPEEQPLINPNLTFESLPSDDPLVKKVTGDERMQELLVLLYSQIPRQFWGTDKAREFLELSIKEAK</sequence>
<evidence type="ECO:0000256" key="1">
    <source>
        <dbReference type="SAM" id="MobiDB-lite"/>
    </source>
</evidence>
<feature type="non-terminal residue" evidence="2">
    <location>
        <position position="1"/>
    </location>
</feature>
<dbReference type="EMBL" id="LAZR01050527">
    <property type="protein sequence ID" value="KKK87161.1"/>
    <property type="molecule type" value="Genomic_DNA"/>
</dbReference>
<protein>
    <submittedName>
        <fullName evidence="2">Uncharacterized protein</fullName>
    </submittedName>
</protein>
<feature type="region of interest" description="Disordered" evidence="1">
    <location>
        <begin position="41"/>
        <end position="85"/>
    </location>
</feature>
<dbReference type="AlphaFoldDB" id="A0A0F9BS10"/>
<comment type="caution">
    <text evidence="2">The sequence shown here is derived from an EMBL/GenBank/DDBJ whole genome shotgun (WGS) entry which is preliminary data.</text>
</comment>
<proteinExistence type="predicted"/>
<reference evidence="2" key="1">
    <citation type="journal article" date="2015" name="Nature">
        <title>Complex archaea that bridge the gap between prokaryotes and eukaryotes.</title>
        <authorList>
            <person name="Spang A."/>
            <person name="Saw J.H."/>
            <person name="Jorgensen S.L."/>
            <person name="Zaremba-Niedzwiedzka K."/>
            <person name="Martijn J."/>
            <person name="Lind A.E."/>
            <person name="van Eijk R."/>
            <person name="Schleper C."/>
            <person name="Guy L."/>
            <person name="Ettema T.J."/>
        </authorList>
    </citation>
    <scope>NUCLEOTIDE SEQUENCE</scope>
</reference>
<evidence type="ECO:0000313" key="2">
    <source>
        <dbReference type="EMBL" id="KKK87161.1"/>
    </source>
</evidence>
<accession>A0A0F9BS10</accession>
<organism evidence="2">
    <name type="scientific">marine sediment metagenome</name>
    <dbReference type="NCBI Taxonomy" id="412755"/>
    <lineage>
        <taxon>unclassified sequences</taxon>
        <taxon>metagenomes</taxon>
        <taxon>ecological metagenomes</taxon>
    </lineage>
</organism>